<sequence>MRLHATPIERATLSADQIDRMFALYSASYCDAHRDIFDQDLSDKTHCIILRDTEDVIQGFSTLKLYTATWGGTSQRVIFSGDTIIDPAHWGSQQLAFAWIRLAGQISRHAPGVPLYWLLICKGHRTYRYLRAFAHDYAPRWDAATAPSMQALIDHLATQRFGAAYGGDTGVLSFATPQGRLTPELAEVPDAHRRLPDVAYFLVRNPHYASGDELVCLCELSSANLRPMARRLFCST</sequence>
<evidence type="ECO:0000313" key="1">
    <source>
        <dbReference type="EMBL" id="EHP44790.1"/>
    </source>
</evidence>
<gene>
    <name evidence="1" type="ORF">OR16_00630</name>
</gene>
<dbReference type="AlphaFoldDB" id="H1RY17"/>
<dbReference type="RefSeq" id="WP_006156024.1">
    <property type="nucleotide sequence ID" value="NZ_AHJE01000002.1"/>
</dbReference>
<proteinExistence type="predicted"/>
<dbReference type="PATRIC" id="fig|1127483.3.peg.132"/>
<dbReference type="OrthoDB" id="333393at2"/>
<dbReference type="EMBL" id="AHJE01000002">
    <property type="protein sequence ID" value="EHP44790.1"/>
    <property type="molecule type" value="Genomic_DNA"/>
</dbReference>
<comment type="caution">
    <text evidence="1">The sequence shown here is derived from an EMBL/GenBank/DDBJ whole genome shotgun (WGS) entry which is preliminary data.</text>
</comment>
<protein>
    <recommendedName>
        <fullName evidence="3">GNAT family N-acetyltransferase</fullName>
    </recommendedName>
</protein>
<evidence type="ECO:0000313" key="2">
    <source>
        <dbReference type="Proteomes" id="UP000005808"/>
    </source>
</evidence>
<name>H1RY17_9BURK</name>
<dbReference type="Proteomes" id="UP000005808">
    <property type="component" value="Unassembled WGS sequence"/>
</dbReference>
<reference evidence="1 2" key="1">
    <citation type="journal article" date="2012" name="J. Bacteriol.">
        <title>De Novo Genome Project of Cupriavidus basilensis OR16.</title>
        <authorList>
            <person name="Cserhati M."/>
            <person name="Kriszt B."/>
            <person name="Szoboszlay S."/>
            <person name="Toth A."/>
            <person name="Szabo I."/>
            <person name="Tancsics A."/>
            <person name="Nagy I."/>
            <person name="Horvath B."/>
            <person name="Nagy I."/>
            <person name="Kukolya J."/>
        </authorList>
    </citation>
    <scope>NUCLEOTIDE SEQUENCE [LARGE SCALE GENOMIC DNA]</scope>
    <source>
        <strain evidence="1 2">OR16</strain>
    </source>
</reference>
<accession>H1RY17</accession>
<evidence type="ECO:0008006" key="3">
    <source>
        <dbReference type="Google" id="ProtNLM"/>
    </source>
</evidence>
<organism evidence="1 2">
    <name type="scientific">Cupriavidus basilensis OR16</name>
    <dbReference type="NCBI Taxonomy" id="1127483"/>
    <lineage>
        <taxon>Bacteria</taxon>
        <taxon>Pseudomonadati</taxon>
        <taxon>Pseudomonadota</taxon>
        <taxon>Betaproteobacteria</taxon>
        <taxon>Burkholderiales</taxon>
        <taxon>Burkholderiaceae</taxon>
        <taxon>Cupriavidus</taxon>
    </lineage>
</organism>